<dbReference type="EMBL" id="BTGU01000077">
    <property type="protein sequence ID" value="GMN58400.1"/>
    <property type="molecule type" value="Genomic_DNA"/>
</dbReference>
<evidence type="ECO:0000256" key="1">
    <source>
        <dbReference type="SAM" id="MobiDB-lite"/>
    </source>
</evidence>
<accession>A0AA88IZQ0</accession>
<feature type="region of interest" description="Disordered" evidence="1">
    <location>
        <begin position="158"/>
        <end position="226"/>
    </location>
</feature>
<dbReference type="Proteomes" id="UP001187192">
    <property type="component" value="Unassembled WGS sequence"/>
</dbReference>
<proteinExistence type="predicted"/>
<dbReference type="AlphaFoldDB" id="A0AA88IZQ0"/>
<protein>
    <recommendedName>
        <fullName evidence="4">Myb/SANT-like domain-containing protein</fullName>
    </recommendedName>
</protein>
<name>A0AA88IZQ0_FICCA</name>
<comment type="caution">
    <text evidence="2">The sequence shown here is derived from an EMBL/GenBank/DDBJ whole genome shotgun (WGS) entry which is preliminary data.</text>
</comment>
<sequence>MSRKASSETYVWDNAKEKLFLEKLDDFLMCNGGKQPTMQILDLWATQFNAEFGGVPAHGGTLYQKKDRMKRVYRGWKVLQSRTGLGYDPVTDRVNKECNHLRHEGLRNKDLYYNVFEKNHAAGAFAFGSVTMGGGSTPSADFDFSMDNSRTHPVFEEEIDPTNGGMQSPTRRMPNVAGNRQSFPRSNAIGYKQRPIKRTRPFCQLDDDDRKGIIDSVVNPQPPPAN</sequence>
<evidence type="ECO:0000313" key="3">
    <source>
        <dbReference type="Proteomes" id="UP001187192"/>
    </source>
</evidence>
<reference evidence="2" key="1">
    <citation type="submission" date="2023-07" db="EMBL/GenBank/DDBJ databases">
        <title>draft genome sequence of fig (Ficus carica).</title>
        <authorList>
            <person name="Takahashi T."/>
            <person name="Nishimura K."/>
        </authorList>
    </citation>
    <scope>NUCLEOTIDE SEQUENCE</scope>
</reference>
<evidence type="ECO:0008006" key="4">
    <source>
        <dbReference type="Google" id="ProtNLM"/>
    </source>
</evidence>
<evidence type="ECO:0000313" key="2">
    <source>
        <dbReference type="EMBL" id="GMN58400.1"/>
    </source>
</evidence>
<keyword evidence="3" id="KW-1185">Reference proteome</keyword>
<gene>
    <name evidence="2" type="ORF">TIFTF001_027498</name>
</gene>
<organism evidence="2 3">
    <name type="scientific">Ficus carica</name>
    <name type="common">Common fig</name>
    <dbReference type="NCBI Taxonomy" id="3494"/>
    <lineage>
        <taxon>Eukaryota</taxon>
        <taxon>Viridiplantae</taxon>
        <taxon>Streptophyta</taxon>
        <taxon>Embryophyta</taxon>
        <taxon>Tracheophyta</taxon>
        <taxon>Spermatophyta</taxon>
        <taxon>Magnoliopsida</taxon>
        <taxon>eudicotyledons</taxon>
        <taxon>Gunneridae</taxon>
        <taxon>Pentapetalae</taxon>
        <taxon>rosids</taxon>
        <taxon>fabids</taxon>
        <taxon>Rosales</taxon>
        <taxon>Moraceae</taxon>
        <taxon>Ficeae</taxon>
        <taxon>Ficus</taxon>
    </lineage>
</organism>